<accession>A0AAD5P8V0</accession>
<evidence type="ECO:0000256" key="4">
    <source>
        <dbReference type="PIRSR" id="PIRSR602401-1"/>
    </source>
</evidence>
<protein>
    <submittedName>
        <fullName evidence="6">Cytochrome P450</fullName>
    </submittedName>
</protein>
<keyword evidence="5" id="KW-0503">Monooxygenase</keyword>
<dbReference type="PANTHER" id="PTHR46300">
    <property type="entry name" value="P450, PUTATIVE (EUROFUNG)-RELATED-RELATED"/>
    <property type="match status" value="1"/>
</dbReference>
<dbReference type="InterPro" id="IPR017972">
    <property type="entry name" value="Cyt_P450_CS"/>
</dbReference>
<comment type="cofactor">
    <cofactor evidence="4">
        <name>heme</name>
        <dbReference type="ChEBI" id="CHEBI:30413"/>
    </cofactor>
</comment>
<keyword evidence="1 4" id="KW-0479">Metal-binding</keyword>
<dbReference type="Pfam" id="PF00067">
    <property type="entry name" value="p450"/>
    <property type="match status" value="1"/>
</dbReference>
<comment type="caution">
    <text evidence="6">The sequence shown here is derived from an EMBL/GenBank/DDBJ whole genome shotgun (WGS) entry which is preliminary data.</text>
</comment>
<keyword evidence="3 4" id="KW-0408">Iron</keyword>
<dbReference type="InterPro" id="IPR036396">
    <property type="entry name" value="Cyt_P450_sf"/>
</dbReference>
<dbReference type="PANTHER" id="PTHR46300:SF11">
    <property type="entry name" value="OXIDOREDUCTASE, PUTATIVE-RELATED"/>
    <property type="match status" value="1"/>
</dbReference>
<dbReference type="GO" id="GO:0005506">
    <property type="term" value="F:iron ion binding"/>
    <property type="evidence" value="ECO:0007669"/>
    <property type="project" value="InterPro"/>
</dbReference>
<name>A0AAD5P8V0_9FUNG</name>
<sequence>MHLHARKKKRLFVGPLICVQMGIRPWIIIGNCLFAHEILMVQGSKTSNRPLFNPFLEYYSINQRGMTFTNPDLRWKRSRTVAQKIFATKSVAKLEKMMQGEAARVVDLILQDMATLGKINLLRYMQFCPLNVILQMCFGIHATSVEDPLFQVIIDTITNMIMLRGINPSKKRYEDFIYQKRDPLIRQLIEEALESGDSNDCFVKELYKIKEANEFEEDDILVFLTDLINAGTDPVAITLSWAFITLSHHSDVQKRIRDEIDTFIRKHDRLPSYKDRSELPYLISVQKESIRYRPSNHFTLPHESTKDIVCQGYFIPKGSVLLANTYSISMDPELYPDPEKFIPDRYLNDSRPFSVSVNSKIDERDQFMFGWGRRLCPGVHFAEVLLFNYWVRIFATTIIEPPLDNEGNPIYPNLDTRRDGGLVVGPIETYLGFIKREDSLI</sequence>
<dbReference type="GO" id="GO:0004497">
    <property type="term" value="F:monooxygenase activity"/>
    <property type="evidence" value="ECO:0007669"/>
    <property type="project" value="UniProtKB-KW"/>
</dbReference>
<dbReference type="EMBL" id="JAIXMP010000037">
    <property type="protein sequence ID" value="KAI9248836.1"/>
    <property type="molecule type" value="Genomic_DNA"/>
</dbReference>
<dbReference type="PROSITE" id="PS00086">
    <property type="entry name" value="CYTOCHROME_P450"/>
    <property type="match status" value="1"/>
</dbReference>
<dbReference type="InterPro" id="IPR050364">
    <property type="entry name" value="Cytochrome_P450_fung"/>
</dbReference>
<keyword evidence="2 5" id="KW-0560">Oxidoreductase</keyword>
<dbReference type="GO" id="GO:0016705">
    <property type="term" value="F:oxidoreductase activity, acting on paired donors, with incorporation or reduction of molecular oxygen"/>
    <property type="evidence" value="ECO:0007669"/>
    <property type="project" value="InterPro"/>
</dbReference>
<keyword evidence="4 5" id="KW-0349">Heme</keyword>
<organism evidence="6 7">
    <name type="scientific">Phascolomyces articulosus</name>
    <dbReference type="NCBI Taxonomy" id="60185"/>
    <lineage>
        <taxon>Eukaryota</taxon>
        <taxon>Fungi</taxon>
        <taxon>Fungi incertae sedis</taxon>
        <taxon>Mucoromycota</taxon>
        <taxon>Mucoromycotina</taxon>
        <taxon>Mucoromycetes</taxon>
        <taxon>Mucorales</taxon>
        <taxon>Lichtheimiaceae</taxon>
        <taxon>Phascolomyces</taxon>
    </lineage>
</organism>
<dbReference type="InterPro" id="IPR001128">
    <property type="entry name" value="Cyt_P450"/>
</dbReference>
<evidence type="ECO:0000256" key="5">
    <source>
        <dbReference type="RuleBase" id="RU000461"/>
    </source>
</evidence>
<dbReference type="PRINTS" id="PR00385">
    <property type="entry name" value="P450"/>
</dbReference>
<reference evidence="6" key="1">
    <citation type="journal article" date="2022" name="IScience">
        <title>Evolution of zygomycete secretomes and the origins of terrestrial fungal ecologies.</title>
        <authorList>
            <person name="Chang Y."/>
            <person name="Wang Y."/>
            <person name="Mondo S."/>
            <person name="Ahrendt S."/>
            <person name="Andreopoulos W."/>
            <person name="Barry K."/>
            <person name="Beard J."/>
            <person name="Benny G.L."/>
            <person name="Blankenship S."/>
            <person name="Bonito G."/>
            <person name="Cuomo C."/>
            <person name="Desiro A."/>
            <person name="Gervers K.A."/>
            <person name="Hundley H."/>
            <person name="Kuo A."/>
            <person name="LaButti K."/>
            <person name="Lang B.F."/>
            <person name="Lipzen A."/>
            <person name="O'Donnell K."/>
            <person name="Pangilinan J."/>
            <person name="Reynolds N."/>
            <person name="Sandor L."/>
            <person name="Smith M.E."/>
            <person name="Tsang A."/>
            <person name="Grigoriev I.V."/>
            <person name="Stajich J.E."/>
            <person name="Spatafora J.W."/>
        </authorList>
    </citation>
    <scope>NUCLEOTIDE SEQUENCE</scope>
    <source>
        <strain evidence="6">RSA 2281</strain>
    </source>
</reference>
<reference evidence="6" key="2">
    <citation type="submission" date="2023-02" db="EMBL/GenBank/DDBJ databases">
        <authorList>
            <consortium name="DOE Joint Genome Institute"/>
            <person name="Mondo S.J."/>
            <person name="Chang Y."/>
            <person name="Wang Y."/>
            <person name="Ahrendt S."/>
            <person name="Andreopoulos W."/>
            <person name="Barry K."/>
            <person name="Beard J."/>
            <person name="Benny G.L."/>
            <person name="Blankenship S."/>
            <person name="Bonito G."/>
            <person name="Cuomo C."/>
            <person name="Desiro A."/>
            <person name="Gervers K.A."/>
            <person name="Hundley H."/>
            <person name="Kuo A."/>
            <person name="LaButti K."/>
            <person name="Lang B.F."/>
            <person name="Lipzen A."/>
            <person name="O'Donnell K."/>
            <person name="Pangilinan J."/>
            <person name="Reynolds N."/>
            <person name="Sandor L."/>
            <person name="Smith M.W."/>
            <person name="Tsang A."/>
            <person name="Grigoriev I.V."/>
            <person name="Stajich J.E."/>
            <person name="Spatafora J.W."/>
        </authorList>
    </citation>
    <scope>NUCLEOTIDE SEQUENCE</scope>
    <source>
        <strain evidence="6">RSA 2281</strain>
    </source>
</reference>
<dbReference type="Gene3D" id="1.10.630.10">
    <property type="entry name" value="Cytochrome P450"/>
    <property type="match status" value="1"/>
</dbReference>
<dbReference type="InterPro" id="IPR002401">
    <property type="entry name" value="Cyt_P450_E_grp-I"/>
</dbReference>
<gene>
    <name evidence="6" type="ORF">BDA99DRAFT_590446</name>
</gene>
<dbReference type="GO" id="GO:0020037">
    <property type="term" value="F:heme binding"/>
    <property type="evidence" value="ECO:0007669"/>
    <property type="project" value="InterPro"/>
</dbReference>
<feature type="binding site" description="axial binding residue" evidence="4">
    <location>
        <position position="376"/>
    </location>
    <ligand>
        <name>heme</name>
        <dbReference type="ChEBI" id="CHEBI:30413"/>
    </ligand>
    <ligandPart>
        <name>Fe</name>
        <dbReference type="ChEBI" id="CHEBI:18248"/>
    </ligandPart>
</feature>
<evidence type="ECO:0000256" key="2">
    <source>
        <dbReference type="ARBA" id="ARBA00023002"/>
    </source>
</evidence>
<keyword evidence="7" id="KW-1185">Reference proteome</keyword>
<dbReference type="AlphaFoldDB" id="A0AAD5P8V0"/>
<dbReference type="PRINTS" id="PR00463">
    <property type="entry name" value="EP450I"/>
</dbReference>
<evidence type="ECO:0000256" key="1">
    <source>
        <dbReference type="ARBA" id="ARBA00022723"/>
    </source>
</evidence>
<evidence type="ECO:0000313" key="7">
    <source>
        <dbReference type="Proteomes" id="UP001209540"/>
    </source>
</evidence>
<comment type="similarity">
    <text evidence="5">Belongs to the cytochrome P450 family.</text>
</comment>
<evidence type="ECO:0000313" key="6">
    <source>
        <dbReference type="EMBL" id="KAI9248836.1"/>
    </source>
</evidence>
<dbReference type="SUPFAM" id="SSF48264">
    <property type="entry name" value="Cytochrome P450"/>
    <property type="match status" value="1"/>
</dbReference>
<dbReference type="Proteomes" id="UP001209540">
    <property type="component" value="Unassembled WGS sequence"/>
</dbReference>
<evidence type="ECO:0000256" key="3">
    <source>
        <dbReference type="ARBA" id="ARBA00023004"/>
    </source>
</evidence>
<proteinExistence type="inferred from homology"/>